<evidence type="ECO:0000256" key="10">
    <source>
        <dbReference type="SAM" id="Phobius"/>
    </source>
</evidence>
<feature type="transmembrane region" description="Helical" evidence="10">
    <location>
        <begin position="33"/>
        <end position="59"/>
    </location>
</feature>
<gene>
    <name evidence="13" type="ORF">M670_00774</name>
</gene>
<sequence>MIAFGFDSKGCDFRLNILIKARTLIERKEQAKFGLLLILMIIASLFEMMGMGLIVPFIGLVTNPEMIIENKILNSMFQILSLSSANSFIIMFAFILVITYILKNIFLLFFYSFQYKLIYQNRVNLSERLFKEYLKKPYAYQLQTNSSEMVTNVNHEVSRLFNGVLIPLLFLISEIIIALGIVSLLLFVSPLPTISLALLLTISIGIFLTIFKNKLEQAGRYEQDSISQMTKWINQGLGAIKIVKVNGKESFFLEQFKKHSEVFVEALRYIQVLNQVPRLFIETIIVTAILFVMVMLLVINGKDLSVLLTTMALFSMSTFRLMPSSTKIVSSLSSIRYNYSALEIIYNDLMSMEKVSDEFASFKQSEGLPEKYFSNEIKVDRLYFTYTEANEPCIKGISMTIPIGQSVALVGKSGSGKTTLVDLMLGLHLPDSGSIFVDGKNLADILPIWKNKVGYIPQSIYLSDDSILRNVAFGIDDRLIDVEQVWKALETAQLKEFVEKLPNQLETSVGEQGVRLSGGQRQRIGIARALYHNPEIIFLDEATSALDNDTEKEIMKAIDSLKGEKTLIIIAHRLTTIEKCDHIFEIEDGQVKVVKDENKNFY</sequence>
<evidence type="ECO:0000256" key="4">
    <source>
        <dbReference type="ARBA" id="ARBA00022692"/>
    </source>
</evidence>
<evidence type="ECO:0000259" key="12">
    <source>
        <dbReference type="PROSITE" id="PS50929"/>
    </source>
</evidence>
<keyword evidence="2" id="KW-0813">Transport</keyword>
<dbReference type="Pfam" id="PF00005">
    <property type="entry name" value="ABC_tran"/>
    <property type="match status" value="1"/>
</dbReference>
<evidence type="ECO:0000313" key="14">
    <source>
        <dbReference type="Proteomes" id="UP000027936"/>
    </source>
</evidence>
<feature type="transmembrane region" description="Helical" evidence="10">
    <location>
        <begin position="279"/>
        <end position="298"/>
    </location>
</feature>
<feature type="domain" description="ABC transmembrane type-1" evidence="12">
    <location>
        <begin position="35"/>
        <end position="335"/>
    </location>
</feature>
<dbReference type="FunFam" id="3.40.50.300:FF:000299">
    <property type="entry name" value="ABC transporter ATP-binding protein/permease"/>
    <property type="match status" value="1"/>
</dbReference>
<evidence type="ECO:0000256" key="6">
    <source>
        <dbReference type="ARBA" id="ARBA00022807"/>
    </source>
</evidence>
<comment type="subcellular location">
    <subcellularLocation>
        <location evidence="1">Cell membrane</location>
        <topology evidence="1">Multi-pass membrane protein</topology>
    </subcellularLocation>
</comment>
<feature type="transmembrane region" description="Helical" evidence="10">
    <location>
        <begin position="164"/>
        <end position="188"/>
    </location>
</feature>
<keyword evidence="7" id="KW-0067">ATP-binding</keyword>
<dbReference type="GO" id="GO:0005524">
    <property type="term" value="F:ATP binding"/>
    <property type="evidence" value="ECO:0007669"/>
    <property type="project" value="UniProtKB-KW"/>
</dbReference>
<dbReference type="GO" id="GO:0034040">
    <property type="term" value="F:ATPase-coupled lipid transmembrane transporter activity"/>
    <property type="evidence" value="ECO:0007669"/>
    <property type="project" value="TreeGrafter"/>
</dbReference>
<feature type="transmembrane region" description="Helical" evidence="10">
    <location>
        <begin position="194"/>
        <end position="211"/>
    </location>
</feature>
<dbReference type="Proteomes" id="UP000027936">
    <property type="component" value="Unassembled WGS sequence"/>
</dbReference>
<keyword evidence="9 10" id="KW-0472">Membrane</keyword>
<evidence type="ECO:0000313" key="13">
    <source>
        <dbReference type="EMBL" id="KEF39753.1"/>
    </source>
</evidence>
<proteinExistence type="predicted"/>
<evidence type="ECO:0000256" key="5">
    <source>
        <dbReference type="ARBA" id="ARBA00022741"/>
    </source>
</evidence>
<dbReference type="Pfam" id="PF00664">
    <property type="entry name" value="ABC_membrane"/>
    <property type="match status" value="1"/>
</dbReference>
<dbReference type="InterPro" id="IPR027417">
    <property type="entry name" value="P-loop_NTPase"/>
</dbReference>
<keyword evidence="5" id="KW-0547">Nucleotide-binding</keyword>
<organism evidence="13 14">
    <name type="scientific">Schinkia azotoformans MEV2011</name>
    <dbReference type="NCBI Taxonomy" id="1348973"/>
    <lineage>
        <taxon>Bacteria</taxon>
        <taxon>Bacillati</taxon>
        <taxon>Bacillota</taxon>
        <taxon>Bacilli</taxon>
        <taxon>Bacillales</taxon>
        <taxon>Bacillaceae</taxon>
        <taxon>Calidifontibacillus/Schinkia group</taxon>
        <taxon>Schinkia</taxon>
    </lineage>
</organism>
<name>A0A072NS85_SCHAZ</name>
<dbReference type="InterPro" id="IPR003439">
    <property type="entry name" value="ABC_transporter-like_ATP-bd"/>
</dbReference>
<dbReference type="GO" id="GO:0005886">
    <property type="term" value="C:plasma membrane"/>
    <property type="evidence" value="ECO:0007669"/>
    <property type="project" value="UniProtKB-SubCell"/>
</dbReference>
<dbReference type="PANTHER" id="PTHR24221:SF632">
    <property type="entry name" value="ATP-DEPENDENT LIPID A-CORE FLIPPASE"/>
    <property type="match status" value="1"/>
</dbReference>
<evidence type="ECO:0000256" key="7">
    <source>
        <dbReference type="ARBA" id="ARBA00022840"/>
    </source>
</evidence>
<reference evidence="13 14" key="1">
    <citation type="submission" date="2014-04" db="EMBL/GenBank/DDBJ databases">
        <title>Draft genome sequence of Bacillus azotoformans MEV2011, a (co-) denitrifying strain unable to grow in the presence of oxygen.</title>
        <authorList>
            <person name="Nielsen M."/>
            <person name="Schreiber L."/>
            <person name="Finster K."/>
            <person name="Schramm A."/>
        </authorList>
    </citation>
    <scope>NUCLEOTIDE SEQUENCE [LARGE SCALE GENOMIC DNA]</scope>
    <source>
        <strain evidence="13 14">MEV2011</strain>
    </source>
</reference>
<keyword evidence="3" id="KW-1003">Cell membrane</keyword>
<dbReference type="InterPro" id="IPR003593">
    <property type="entry name" value="AAA+_ATPase"/>
</dbReference>
<feature type="domain" description="ABC transporter" evidence="11">
    <location>
        <begin position="377"/>
        <end position="602"/>
    </location>
</feature>
<evidence type="ECO:0000256" key="8">
    <source>
        <dbReference type="ARBA" id="ARBA00022989"/>
    </source>
</evidence>
<dbReference type="SUPFAM" id="SSF52540">
    <property type="entry name" value="P-loop containing nucleoside triphosphate hydrolases"/>
    <property type="match status" value="1"/>
</dbReference>
<dbReference type="OrthoDB" id="9770415at2"/>
<dbReference type="PROSITE" id="PS50929">
    <property type="entry name" value="ABC_TM1F"/>
    <property type="match status" value="1"/>
</dbReference>
<keyword evidence="6" id="KW-0378">Hydrolase</keyword>
<dbReference type="PROSITE" id="PS00211">
    <property type="entry name" value="ABC_TRANSPORTER_1"/>
    <property type="match status" value="1"/>
</dbReference>
<accession>A0A072NS85</accession>
<dbReference type="Gene3D" id="3.40.50.300">
    <property type="entry name" value="P-loop containing nucleotide triphosphate hydrolases"/>
    <property type="match status" value="1"/>
</dbReference>
<feature type="transmembrane region" description="Helical" evidence="10">
    <location>
        <begin position="79"/>
        <end position="102"/>
    </location>
</feature>
<dbReference type="Gene3D" id="1.20.1560.10">
    <property type="entry name" value="ABC transporter type 1, transmembrane domain"/>
    <property type="match status" value="1"/>
</dbReference>
<dbReference type="GO" id="GO:0016887">
    <property type="term" value="F:ATP hydrolysis activity"/>
    <property type="evidence" value="ECO:0007669"/>
    <property type="project" value="InterPro"/>
</dbReference>
<keyword evidence="6" id="KW-0788">Thiol protease</keyword>
<dbReference type="InterPro" id="IPR036640">
    <property type="entry name" value="ABC1_TM_sf"/>
</dbReference>
<dbReference type="InterPro" id="IPR017871">
    <property type="entry name" value="ABC_transporter-like_CS"/>
</dbReference>
<evidence type="ECO:0000256" key="9">
    <source>
        <dbReference type="ARBA" id="ARBA00023136"/>
    </source>
</evidence>
<dbReference type="PATRIC" id="fig|1348973.3.peg.745"/>
<dbReference type="PANTHER" id="PTHR24221">
    <property type="entry name" value="ATP-BINDING CASSETTE SUB-FAMILY B"/>
    <property type="match status" value="1"/>
</dbReference>
<dbReference type="EMBL" id="JJRY01000002">
    <property type="protein sequence ID" value="KEF39753.1"/>
    <property type="molecule type" value="Genomic_DNA"/>
</dbReference>
<protein>
    <submittedName>
        <fullName evidence="13">ABC-type multidrug transport system, ATPase and permease component</fullName>
    </submittedName>
</protein>
<comment type="caution">
    <text evidence="13">The sequence shown here is derived from an EMBL/GenBank/DDBJ whole genome shotgun (WGS) entry which is preliminary data.</text>
</comment>
<dbReference type="GO" id="GO:0140359">
    <property type="term" value="F:ABC-type transporter activity"/>
    <property type="evidence" value="ECO:0007669"/>
    <property type="project" value="InterPro"/>
</dbReference>
<dbReference type="InterPro" id="IPR011527">
    <property type="entry name" value="ABC1_TM_dom"/>
</dbReference>
<evidence type="ECO:0000259" key="11">
    <source>
        <dbReference type="PROSITE" id="PS50893"/>
    </source>
</evidence>
<evidence type="ECO:0000256" key="2">
    <source>
        <dbReference type="ARBA" id="ARBA00022448"/>
    </source>
</evidence>
<dbReference type="InterPro" id="IPR039421">
    <property type="entry name" value="Type_1_exporter"/>
</dbReference>
<keyword evidence="8 10" id="KW-1133">Transmembrane helix</keyword>
<dbReference type="SMART" id="SM00382">
    <property type="entry name" value="AAA"/>
    <property type="match status" value="1"/>
</dbReference>
<keyword evidence="4 10" id="KW-0812">Transmembrane</keyword>
<keyword evidence="6" id="KW-0645">Protease</keyword>
<evidence type="ECO:0000256" key="1">
    <source>
        <dbReference type="ARBA" id="ARBA00004651"/>
    </source>
</evidence>
<dbReference type="SUPFAM" id="SSF90123">
    <property type="entry name" value="ABC transporter transmembrane region"/>
    <property type="match status" value="1"/>
</dbReference>
<dbReference type="PROSITE" id="PS50893">
    <property type="entry name" value="ABC_TRANSPORTER_2"/>
    <property type="match status" value="1"/>
</dbReference>
<dbReference type="GO" id="GO:0008234">
    <property type="term" value="F:cysteine-type peptidase activity"/>
    <property type="evidence" value="ECO:0007669"/>
    <property type="project" value="UniProtKB-KW"/>
</dbReference>
<evidence type="ECO:0000256" key="3">
    <source>
        <dbReference type="ARBA" id="ARBA00022475"/>
    </source>
</evidence>
<dbReference type="AlphaFoldDB" id="A0A072NS85"/>